<dbReference type="GO" id="GO:0004983">
    <property type="term" value="F:neuropeptide Y receptor activity"/>
    <property type="evidence" value="ECO:0007669"/>
    <property type="project" value="InterPro"/>
</dbReference>
<reference evidence="12 13" key="1">
    <citation type="submission" date="2016-11" db="UniProtKB">
        <authorList>
            <consortium name="WormBaseParasite"/>
        </authorList>
    </citation>
    <scope>IDENTIFICATION</scope>
</reference>
<dbReference type="SMART" id="SM01381">
    <property type="entry name" value="7TM_GPCR_Srsx"/>
    <property type="match status" value="1"/>
</dbReference>
<evidence type="ECO:0000256" key="3">
    <source>
        <dbReference type="ARBA" id="ARBA00022692"/>
    </source>
</evidence>
<evidence type="ECO:0000256" key="6">
    <source>
        <dbReference type="ARBA" id="ARBA00023136"/>
    </source>
</evidence>
<dbReference type="PANTHER" id="PTHR24235:SF29">
    <property type="entry name" value="GH23382P"/>
    <property type="match status" value="1"/>
</dbReference>
<keyword evidence="5" id="KW-0297">G-protein coupled receptor</keyword>
<sequence length="427" mass="49111">MEAGKPNLRRSKALIGWRERRELLERDLLTYKCTARNAEEWPSGLKFLSFQTDRRIDLRYSVTIELFLQRQRQQSLLCQTNTRNSLGEKEEIKSNCTTTRAINRQSRSVQAPQMNNSSLEQQLQDHRQHHPVWMKPVFLIFYAIICVLGTLGNLLVVFVVLRKRSMQTITNILITNLAISDVIMSTVNVPLTPAIMFMGNWTLPVAMCKVMPMTMGVSVYVSTLTSTAIAVDRYLVIVHPFVPRMKPILCLLLVLVIWLVALLISLPIAVFQKVKVSPEAATESCVEDWKPEHRPVFTVVSFLLQFLLPCCVITVCYARVSARLSRRRRRQNANYATGGKSSAREAQDVRRKRRTNRMLIAMVTIFVVCWIPLNLLWMLKDVNLVVEKNFHVPFFACHLLAMSSVMYNPFLYGWMNANFKARRSGED</sequence>
<dbReference type="PRINTS" id="PR00237">
    <property type="entry name" value="GPCRRHODOPSN"/>
</dbReference>
<proteinExistence type="inferred from homology"/>
<name>A0A1I8HYF6_9PLAT</name>
<keyword evidence="7" id="KW-0675">Receptor</keyword>
<accession>A0A1I8HYF6</accession>
<evidence type="ECO:0000313" key="11">
    <source>
        <dbReference type="Proteomes" id="UP000095280"/>
    </source>
</evidence>
<dbReference type="WBParaSite" id="maker-uti_cns_0008794-snap-gene-0.31-mRNA-1">
    <property type="protein sequence ID" value="maker-uti_cns_0008794-snap-gene-0.31-mRNA-1"/>
    <property type="gene ID" value="maker-uti_cns_0008794-snap-gene-0.31"/>
</dbReference>
<feature type="transmembrane region" description="Helical" evidence="9">
    <location>
        <begin position="296"/>
        <end position="320"/>
    </location>
</feature>
<dbReference type="Pfam" id="PF00001">
    <property type="entry name" value="7tm_1"/>
    <property type="match status" value="1"/>
</dbReference>
<evidence type="ECO:0000256" key="5">
    <source>
        <dbReference type="ARBA" id="ARBA00023040"/>
    </source>
</evidence>
<feature type="transmembrane region" description="Helical" evidence="9">
    <location>
        <begin position="217"/>
        <end position="236"/>
    </location>
</feature>
<dbReference type="Gene3D" id="1.20.1070.10">
    <property type="entry name" value="Rhodopsin 7-helix transmembrane proteins"/>
    <property type="match status" value="1"/>
</dbReference>
<feature type="transmembrane region" description="Helical" evidence="9">
    <location>
        <begin position="248"/>
        <end position="270"/>
    </location>
</feature>
<feature type="transmembrane region" description="Helical" evidence="9">
    <location>
        <begin position="139"/>
        <end position="161"/>
    </location>
</feature>
<evidence type="ECO:0000259" key="10">
    <source>
        <dbReference type="PROSITE" id="PS50262"/>
    </source>
</evidence>
<evidence type="ECO:0000313" key="12">
    <source>
        <dbReference type="WBParaSite" id="maker-uti_cns_0008794-snap-gene-0.31-mRNA-1"/>
    </source>
</evidence>
<dbReference type="GO" id="GO:0042923">
    <property type="term" value="F:neuropeptide binding"/>
    <property type="evidence" value="ECO:0007669"/>
    <property type="project" value="TreeGrafter"/>
</dbReference>
<dbReference type="CDD" id="cd15203">
    <property type="entry name" value="7tmA_NPYR-like"/>
    <property type="match status" value="1"/>
</dbReference>
<evidence type="ECO:0000256" key="9">
    <source>
        <dbReference type="SAM" id="Phobius"/>
    </source>
</evidence>
<keyword evidence="8" id="KW-0807">Transducer</keyword>
<dbReference type="InterPro" id="IPR000276">
    <property type="entry name" value="GPCR_Rhodpsn"/>
</dbReference>
<dbReference type="InterPro" id="IPR017452">
    <property type="entry name" value="GPCR_Rhodpsn_7TM"/>
</dbReference>
<evidence type="ECO:0000256" key="7">
    <source>
        <dbReference type="ARBA" id="ARBA00023170"/>
    </source>
</evidence>
<evidence type="ECO:0000313" key="13">
    <source>
        <dbReference type="WBParaSite" id="maker-uti_cns_0011449-snap-gene-0.9-mRNA-1"/>
    </source>
</evidence>
<dbReference type="SUPFAM" id="SSF81321">
    <property type="entry name" value="Family A G protein-coupled receptor-like"/>
    <property type="match status" value="1"/>
</dbReference>
<feature type="transmembrane region" description="Helical" evidence="9">
    <location>
        <begin position="359"/>
        <end position="379"/>
    </location>
</feature>
<keyword evidence="3 9" id="KW-0812">Transmembrane</keyword>
<comment type="similarity">
    <text evidence="2">Belongs to the G-protein coupled receptor 1 family.</text>
</comment>
<feature type="transmembrane region" description="Helical" evidence="9">
    <location>
        <begin position="391"/>
        <end position="414"/>
    </location>
</feature>
<dbReference type="PANTHER" id="PTHR24235">
    <property type="entry name" value="NEUROPEPTIDE Y RECEPTOR"/>
    <property type="match status" value="1"/>
</dbReference>
<keyword evidence="4 9" id="KW-1133">Transmembrane helix</keyword>
<protein>
    <submittedName>
        <fullName evidence="12 13">G_PROTEIN_RECEP_F1_2 domain-containing protein</fullName>
    </submittedName>
</protein>
<keyword evidence="6 9" id="KW-0472">Membrane</keyword>
<comment type="subcellular location">
    <subcellularLocation>
        <location evidence="1">Membrane</location>
        <topology evidence="1">Multi-pass membrane protein</topology>
    </subcellularLocation>
</comment>
<dbReference type="GO" id="GO:0005886">
    <property type="term" value="C:plasma membrane"/>
    <property type="evidence" value="ECO:0007669"/>
    <property type="project" value="TreeGrafter"/>
</dbReference>
<feature type="domain" description="G-protein coupled receptors family 1 profile" evidence="10">
    <location>
        <begin position="152"/>
        <end position="412"/>
    </location>
</feature>
<evidence type="ECO:0000256" key="2">
    <source>
        <dbReference type="ARBA" id="ARBA00010663"/>
    </source>
</evidence>
<evidence type="ECO:0000256" key="1">
    <source>
        <dbReference type="ARBA" id="ARBA00004141"/>
    </source>
</evidence>
<dbReference type="PROSITE" id="PS50262">
    <property type="entry name" value="G_PROTEIN_RECEP_F1_2"/>
    <property type="match status" value="1"/>
</dbReference>
<keyword evidence="11" id="KW-1185">Reference proteome</keyword>
<evidence type="ECO:0000256" key="8">
    <source>
        <dbReference type="ARBA" id="ARBA00023224"/>
    </source>
</evidence>
<evidence type="ECO:0000256" key="4">
    <source>
        <dbReference type="ARBA" id="ARBA00022989"/>
    </source>
</evidence>
<dbReference type="InterPro" id="IPR000611">
    <property type="entry name" value="NPY_rcpt"/>
</dbReference>
<organism evidence="11 12">
    <name type="scientific">Macrostomum lignano</name>
    <dbReference type="NCBI Taxonomy" id="282301"/>
    <lineage>
        <taxon>Eukaryota</taxon>
        <taxon>Metazoa</taxon>
        <taxon>Spiralia</taxon>
        <taxon>Lophotrochozoa</taxon>
        <taxon>Platyhelminthes</taxon>
        <taxon>Rhabditophora</taxon>
        <taxon>Macrostomorpha</taxon>
        <taxon>Macrostomida</taxon>
        <taxon>Macrostomidae</taxon>
        <taxon>Macrostomum</taxon>
    </lineage>
</organism>
<dbReference type="Proteomes" id="UP000095280">
    <property type="component" value="Unplaced"/>
</dbReference>
<dbReference type="GO" id="GO:0043005">
    <property type="term" value="C:neuron projection"/>
    <property type="evidence" value="ECO:0007669"/>
    <property type="project" value="TreeGrafter"/>
</dbReference>
<dbReference type="AlphaFoldDB" id="A0A1I8HYF6"/>
<dbReference type="PRINTS" id="PR01012">
    <property type="entry name" value="NRPEPTIDEYR"/>
</dbReference>
<dbReference type="WBParaSite" id="maker-uti_cns_0011449-snap-gene-0.9-mRNA-1">
    <property type="protein sequence ID" value="maker-uti_cns_0011449-snap-gene-0.9-mRNA-1"/>
    <property type="gene ID" value="maker-uti_cns_0011449-snap-gene-0.9"/>
</dbReference>
<feature type="transmembrane region" description="Helical" evidence="9">
    <location>
        <begin position="173"/>
        <end position="197"/>
    </location>
</feature>